<accession>A0A0B1ZZ88</accession>
<feature type="transmembrane region" description="Helical" evidence="1">
    <location>
        <begin position="101"/>
        <end position="126"/>
    </location>
</feature>
<feature type="transmembrane region" description="Helical" evidence="1">
    <location>
        <begin position="162"/>
        <end position="184"/>
    </location>
</feature>
<keyword evidence="1" id="KW-0812">Transmembrane</keyword>
<comment type="caution">
    <text evidence="2">The sequence shown here is derived from an EMBL/GenBank/DDBJ whole genome shotgun (WGS) entry which is preliminary data.</text>
</comment>
<evidence type="ECO:0008006" key="4">
    <source>
        <dbReference type="Google" id="ProtNLM"/>
    </source>
</evidence>
<dbReference type="EMBL" id="JTDK01000017">
    <property type="protein sequence ID" value="KHK96056.1"/>
    <property type="molecule type" value="Genomic_DNA"/>
</dbReference>
<reference evidence="2 3" key="1">
    <citation type="submission" date="2014-11" db="EMBL/GenBank/DDBJ databases">
        <title>Genome sequence of Microbacterium mangrovi MUSC 115(T).</title>
        <authorList>
            <person name="Lee L.-H."/>
        </authorList>
    </citation>
    <scope>NUCLEOTIDE SEQUENCE [LARGE SCALE GENOMIC DNA]</scope>
    <source>
        <strain evidence="2 3">MUSC 115</strain>
    </source>
</reference>
<evidence type="ECO:0000313" key="2">
    <source>
        <dbReference type="EMBL" id="KHK96056.1"/>
    </source>
</evidence>
<name>A0A0B1ZZ88_9MICO</name>
<dbReference type="InterPro" id="IPR027417">
    <property type="entry name" value="P-loop_NTPase"/>
</dbReference>
<keyword evidence="1" id="KW-0472">Membrane</keyword>
<dbReference type="RefSeq" id="WP_039402262.1">
    <property type="nucleotide sequence ID" value="NZ_JTDK01000017.1"/>
</dbReference>
<dbReference type="SUPFAM" id="SSF52540">
    <property type="entry name" value="P-loop containing nucleoside triphosphate hydrolases"/>
    <property type="match status" value="1"/>
</dbReference>
<protein>
    <recommendedName>
        <fullName evidence="4">KAP NTPase domain-containing protein</fullName>
    </recommendedName>
</protein>
<sequence length="777" mass="84029">MTISALSGEQLAGLDFGWLPEPYEEPWQSFESPAQTLEALVDAEMRGSDLGGTAGGVRAAVLRDANALLEGAFEQQQRFLRRLERLNQQNERVGRHPGLRWVGLGMLLFGILGGLIGLLLAPYLLARSLNLATVWVIVIPIALLVTLGALVLVVYGSAPLWVSIRIVVGVAEVVATVGFVWAAIQLTPGTVLGVVLGLAVSAVFFAVGMVGNTLWTRYGVDHGYELQTFYDQWRATLLKVSVVPALNAAMNAATVTNYSLKLHLSGPISPAGSPAVIDTSAANDLREAMAWRTSGSFALAGPRGSGKTTLLHRWASGAYAGGDSSTRAVRRDLIVEVSAPVGYDQKEFLVYLFGRLCEAVEGYARRYATAAMVDASGRVVPARPSLPGIRDAHPQARADVDGLPSLVRLAQHERDTIRYIQRTTSSRELSAGVGYSGLSLGGKAGESIERSKVPLNYPELVDEFRWFLEQAAKVVTTEPADRQPSRLLGPYAIGPYTPPRPPEPSAPRGSVLIAIDELDRISDGELAQKFINELKAVFGVPNCYVLVSVSEDALAEFELAAMGLRTVFDSAFDEIIRVDYLGLSEAEELLDRLVVGLPRPFVALAYVMSGGLARQLVRIAYQIAEMGRADTGATLDETSARLVQRQLHRTVRAASDRLFGSVESRLGADLFRQLDELSPKDAVSSSDLRIAEGTLRTLATTPDDPAFISGLRDELAAMCNYLATVLEIFDSTLGERRFERRLGSGPGSYDTLARARRYLGANPHAADELLATFRQVH</sequence>
<dbReference type="Proteomes" id="UP000031030">
    <property type="component" value="Unassembled WGS sequence"/>
</dbReference>
<dbReference type="AlphaFoldDB" id="A0A0B1ZZ88"/>
<evidence type="ECO:0000313" key="3">
    <source>
        <dbReference type="Proteomes" id="UP000031030"/>
    </source>
</evidence>
<evidence type="ECO:0000256" key="1">
    <source>
        <dbReference type="SAM" id="Phobius"/>
    </source>
</evidence>
<keyword evidence="3" id="KW-1185">Reference proteome</keyword>
<keyword evidence="1" id="KW-1133">Transmembrane helix</keyword>
<gene>
    <name evidence="2" type="ORF">LK09_17070</name>
</gene>
<feature type="transmembrane region" description="Helical" evidence="1">
    <location>
        <begin position="190"/>
        <end position="210"/>
    </location>
</feature>
<dbReference type="OrthoDB" id="5150226at2"/>
<proteinExistence type="predicted"/>
<organism evidence="2 3">
    <name type="scientific">Microbacterium mangrovi</name>
    <dbReference type="NCBI Taxonomy" id="1348253"/>
    <lineage>
        <taxon>Bacteria</taxon>
        <taxon>Bacillati</taxon>
        <taxon>Actinomycetota</taxon>
        <taxon>Actinomycetes</taxon>
        <taxon>Micrococcales</taxon>
        <taxon>Microbacteriaceae</taxon>
        <taxon>Microbacterium</taxon>
    </lineage>
</organism>
<feature type="transmembrane region" description="Helical" evidence="1">
    <location>
        <begin position="132"/>
        <end position="155"/>
    </location>
</feature>